<evidence type="ECO:0000313" key="1">
    <source>
        <dbReference type="EMBL" id="JAH34184.1"/>
    </source>
</evidence>
<proteinExistence type="predicted"/>
<name>A0A0E9RY69_ANGAN</name>
<dbReference type="EMBL" id="GBXM01074393">
    <property type="protein sequence ID" value="JAH34184.1"/>
    <property type="molecule type" value="Transcribed_RNA"/>
</dbReference>
<dbReference type="AlphaFoldDB" id="A0A0E9RY69"/>
<reference evidence="1" key="2">
    <citation type="journal article" date="2015" name="Fish Shellfish Immunol.">
        <title>Early steps in the European eel (Anguilla anguilla)-Vibrio vulnificus interaction in the gills: Role of the RtxA13 toxin.</title>
        <authorList>
            <person name="Callol A."/>
            <person name="Pajuelo D."/>
            <person name="Ebbesson L."/>
            <person name="Teles M."/>
            <person name="MacKenzie S."/>
            <person name="Amaro C."/>
        </authorList>
    </citation>
    <scope>NUCLEOTIDE SEQUENCE</scope>
</reference>
<organism evidence="1">
    <name type="scientific">Anguilla anguilla</name>
    <name type="common">European freshwater eel</name>
    <name type="synonym">Muraena anguilla</name>
    <dbReference type="NCBI Taxonomy" id="7936"/>
    <lineage>
        <taxon>Eukaryota</taxon>
        <taxon>Metazoa</taxon>
        <taxon>Chordata</taxon>
        <taxon>Craniata</taxon>
        <taxon>Vertebrata</taxon>
        <taxon>Euteleostomi</taxon>
        <taxon>Actinopterygii</taxon>
        <taxon>Neopterygii</taxon>
        <taxon>Teleostei</taxon>
        <taxon>Anguilliformes</taxon>
        <taxon>Anguillidae</taxon>
        <taxon>Anguilla</taxon>
    </lineage>
</organism>
<sequence length="41" mass="4700">MLSAIHINNHQACCTSYCFCNYLQTLKAHTHTQCLSLFIII</sequence>
<protein>
    <submittedName>
        <fullName evidence="1">Uncharacterized protein</fullName>
    </submittedName>
</protein>
<reference evidence="1" key="1">
    <citation type="submission" date="2014-11" db="EMBL/GenBank/DDBJ databases">
        <authorList>
            <person name="Amaro Gonzalez C."/>
        </authorList>
    </citation>
    <scope>NUCLEOTIDE SEQUENCE</scope>
</reference>
<accession>A0A0E9RY69</accession>